<evidence type="ECO:0000313" key="1">
    <source>
        <dbReference type="EMBL" id="KAJ8644880.1"/>
    </source>
</evidence>
<dbReference type="Proteomes" id="UP001234297">
    <property type="component" value="Chromosome 2"/>
</dbReference>
<dbReference type="EMBL" id="CM056810">
    <property type="protein sequence ID" value="KAJ8644880.1"/>
    <property type="molecule type" value="Genomic_DNA"/>
</dbReference>
<gene>
    <name evidence="1" type="ORF">MRB53_006628</name>
</gene>
<name>A0ACC2MGT9_PERAE</name>
<protein>
    <submittedName>
        <fullName evidence="1">Uncharacterized protein</fullName>
    </submittedName>
</protein>
<evidence type="ECO:0000313" key="2">
    <source>
        <dbReference type="Proteomes" id="UP001234297"/>
    </source>
</evidence>
<comment type="caution">
    <text evidence="1">The sequence shown here is derived from an EMBL/GenBank/DDBJ whole genome shotgun (WGS) entry which is preliminary data.</text>
</comment>
<keyword evidence="2" id="KW-1185">Reference proteome</keyword>
<reference evidence="1 2" key="1">
    <citation type="journal article" date="2022" name="Hortic Res">
        <title>A haplotype resolved chromosomal level avocado genome allows analysis of novel avocado genes.</title>
        <authorList>
            <person name="Nath O."/>
            <person name="Fletcher S.J."/>
            <person name="Hayward A."/>
            <person name="Shaw L.M."/>
            <person name="Masouleh A.K."/>
            <person name="Furtado A."/>
            <person name="Henry R.J."/>
            <person name="Mitter N."/>
        </authorList>
    </citation>
    <scope>NUCLEOTIDE SEQUENCE [LARGE SCALE GENOMIC DNA]</scope>
    <source>
        <strain evidence="2">cv. Hass</strain>
    </source>
</reference>
<sequence>MQKSARAKSARKPLMDISNSRKNPSKDPSAKKIAEKRHQQDQEEAKEEEISNKDPNIVSDGDKESSLDRLRLAHSDLSNLIRQIDELIVQAVKLNAKCKMGSQEIESFMCVVSDMQSTLKPWLPRFQQALSRPSTESDRWLGQSLLVQPESATNEERNDVPKYSEELDLGSLISPSPLVSWPANCRVESGRQLFLLTPLPKMKSFSSKCPGPSKSVSEKVPHMGTPSHALSLPPLTTISADFGDDLLDSVEFEPTSTKITKSAVTLTERSNSVEFKPTSTKMTKSAVALTERSSDSSFISASQFSNQRYRDRPMLLTTPLLKMSPPKTCRYFEPVSESFQQNKNDMIKPTPLASGVIDSEESLSSEKSSSPVSGCLASKYPELFGIQLTHKSAIKRQDVEASLDWFFSPPKTCILMEPPDEKLRTNPAGCNLFSNNDVYDEQTANMVSAMDNKTCSRYQLTKKPVNHGLCSTNLAAPESTPMWKDFGSSVCKGKQPGENTLKRELWTRFEAVSTSNELHFNVSLFQETEGKGFLDRLEEVSFEETGLESENSL</sequence>
<organism evidence="1 2">
    <name type="scientific">Persea americana</name>
    <name type="common">Avocado</name>
    <dbReference type="NCBI Taxonomy" id="3435"/>
    <lineage>
        <taxon>Eukaryota</taxon>
        <taxon>Viridiplantae</taxon>
        <taxon>Streptophyta</taxon>
        <taxon>Embryophyta</taxon>
        <taxon>Tracheophyta</taxon>
        <taxon>Spermatophyta</taxon>
        <taxon>Magnoliopsida</taxon>
        <taxon>Magnoliidae</taxon>
        <taxon>Laurales</taxon>
        <taxon>Lauraceae</taxon>
        <taxon>Persea</taxon>
    </lineage>
</organism>
<proteinExistence type="predicted"/>
<accession>A0ACC2MGT9</accession>